<dbReference type="InterPro" id="IPR008271">
    <property type="entry name" value="Ser/Thr_kinase_AS"/>
</dbReference>
<dbReference type="GO" id="GO:0005524">
    <property type="term" value="F:ATP binding"/>
    <property type="evidence" value="ECO:0007669"/>
    <property type="project" value="UniProtKB-UniRule"/>
</dbReference>
<dbReference type="Proteomes" id="UP000179807">
    <property type="component" value="Unassembled WGS sequence"/>
</dbReference>
<dbReference type="Pfam" id="PF00069">
    <property type="entry name" value="Pkinase"/>
    <property type="match status" value="1"/>
</dbReference>
<evidence type="ECO:0000313" key="7">
    <source>
        <dbReference type="Proteomes" id="UP000179807"/>
    </source>
</evidence>
<feature type="binding site" evidence="3">
    <location>
        <position position="94"/>
    </location>
    <ligand>
        <name>ATP</name>
        <dbReference type="ChEBI" id="CHEBI:30616"/>
    </ligand>
</feature>
<evidence type="ECO:0000313" key="6">
    <source>
        <dbReference type="EMBL" id="OHS97926.1"/>
    </source>
</evidence>
<dbReference type="GO" id="GO:0005737">
    <property type="term" value="C:cytoplasm"/>
    <property type="evidence" value="ECO:0007669"/>
    <property type="project" value="TreeGrafter"/>
</dbReference>
<dbReference type="OrthoDB" id="68483at2759"/>
<dbReference type="PROSITE" id="PS00108">
    <property type="entry name" value="PROTEIN_KINASE_ST"/>
    <property type="match status" value="1"/>
</dbReference>
<keyword evidence="1 3" id="KW-0547">Nucleotide-binding</keyword>
<dbReference type="FunFam" id="1.10.510.10:FF:000571">
    <property type="entry name" value="Maternal embryonic leucine zipper kinase"/>
    <property type="match status" value="1"/>
</dbReference>
<sequence>MKKFYSSSQNFRSSSFGFFSLNFRDNFKNKSHQSMYIRKTPLIRQLQSDDEEEESEKAHKQINQYLILKTIGEGSFGKVYLALDTITKRHFALKRFKLKELQHIESGVSQLEREISVKRRIVHSSIVRLYDVLHEETTDTVYLIEDFADCGSLDGFLDKKLEMSLVKHIFLKVLHGVSYLHTRGIVHQDIKPSNILIKSDGSVFLADFGVGHSFQSTAMVVGSPAYQAPEALIDEFDSASEPPNPAEEDVWSLGIALYQTVFGKLPFTGNNVYEIVQNITHNQLEIPEGTDECLRTLLLGMLSVDPNKRFTIQDVIDSDFFKDTEFVNHIGLNRQDADLENVCRNIEYRRATVCNSNISFARQSLTPEELLRTFKTNPQGYRTGPPPQSLANVFFGVVNKCFNINC</sequence>
<proteinExistence type="inferred from homology"/>
<dbReference type="SUPFAM" id="SSF56112">
    <property type="entry name" value="Protein kinase-like (PK-like)"/>
    <property type="match status" value="1"/>
</dbReference>
<dbReference type="PROSITE" id="PS00107">
    <property type="entry name" value="PROTEIN_KINASE_ATP"/>
    <property type="match status" value="1"/>
</dbReference>
<keyword evidence="2 3" id="KW-0067">ATP-binding</keyword>
<dbReference type="SMART" id="SM00220">
    <property type="entry name" value="S_TKc"/>
    <property type="match status" value="1"/>
</dbReference>
<keyword evidence="7" id="KW-1185">Reference proteome</keyword>
<dbReference type="GO" id="GO:0004674">
    <property type="term" value="F:protein serine/threonine kinase activity"/>
    <property type="evidence" value="ECO:0007669"/>
    <property type="project" value="UniProtKB-KW"/>
</dbReference>
<evidence type="ECO:0000259" key="5">
    <source>
        <dbReference type="PROSITE" id="PS50011"/>
    </source>
</evidence>
<dbReference type="InterPro" id="IPR000719">
    <property type="entry name" value="Prot_kinase_dom"/>
</dbReference>
<evidence type="ECO:0000256" key="1">
    <source>
        <dbReference type="ARBA" id="ARBA00022741"/>
    </source>
</evidence>
<evidence type="ECO:0000256" key="2">
    <source>
        <dbReference type="ARBA" id="ARBA00022840"/>
    </source>
</evidence>
<accession>A0A1J4JFD6</accession>
<gene>
    <name evidence="6" type="ORF">TRFO_35765</name>
</gene>
<feature type="domain" description="Protein kinase" evidence="5">
    <location>
        <begin position="65"/>
        <end position="321"/>
    </location>
</feature>
<dbReference type="PANTHER" id="PTHR24348:SF68">
    <property type="entry name" value="SERINE_THREONINE-PROTEIN KINASE ATG1C"/>
    <property type="match status" value="1"/>
</dbReference>
<dbReference type="AlphaFoldDB" id="A0A1J4JFD6"/>
<dbReference type="VEuPathDB" id="TrichDB:TRFO_35765"/>
<dbReference type="EMBL" id="MLAK01001085">
    <property type="protein sequence ID" value="OHS97926.1"/>
    <property type="molecule type" value="Genomic_DNA"/>
</dbReference>
<dbReference type="InterPro" id="IPR017441">
    <property type="entry name" value="Protein_kinase_ATP_BS"/>
</dbReference>
<organism evidence="6 7">
    <name type="scientific">Tritrichomonas foetus</name>
    <dbReference type="NCBI Taxonomy" id="1144522"/>
    <lineage>
        <taxon>Eukaryota</taxon>
        <taxon>Metamonada</taxon>
        <taxon>Parabasalia</taxon>
        <taxon>Tritrichomonadida</taxon>
        <taxon>Tritrichomonadidae</taxon>
        <taxon>Tritrichomonas</taxon>
    </lineage>
</organism>
<dbReference type="PROSITE" id="PS50011">
    <property type="entry name" value="PROTEIN_KINASE_DOM"/>
    <property type="match status" value="1"/>
</dbReference>
<dbReference type="Gene3D" id="1.10.510.10">
    <property type="entry name" value="Transferase(Phosphotransferase) domain 1"/>
    <property type="match status" value="1"/>
</dbReference>
<comment type="similarity">
    <text evidence="4">Belongs to the protein kinase superfamily.</text>
</comment>
<dbReference type="InterPro" id="IPR045269">
    <property type="entry name" value="Atg1-like"/>
</dbReference>
<comment type="caution">
    <text evidence="6">The sequence shown here is derived from an EMBL/GenBank/DDBJ whole genome shotgun (WGS) entry which is preliminary data.</text>
</comment>
<keyword evidence="4" id="KW-0723">Serine/threonine-protein kinase</keyword>
<dbReference type="RefSeq" id="XP_068351063.1">
    <property type="nucleotide sequence ID" value="XM_068510443.1"/>
</dbReference>
<keyword evidence="6" id="KW-0808">Transferase</keyword>
<dbReference type="GO" id="GO:0010506">
    <property type="term" value="P:regulation of autophagy"/>
    <property type="evidence" value="ECO:0007669"/>
    <property type="project" value="InterPro"/>
</dbReference>
<name>A0A1J4JFD6_9EUKA</name>
<protein>
    <submittedName>
        <fullName evidence="6">CAMK family protein kinase</fullName>
    </submittedName>
</protein>
<keyword evidence="6" id="KW-0418">Kinase</keyword>
<evidence type="ECO:0000256" key="4">
    <source>
        <dbReference type="RuleBase" id="RU000304"/>
    </source>
</evidence>
<dbReference type="GeneID" id="94845147"/>
<dbReference type="PANTHER" id="PTHR24348">
    <property type="entry name" value="SERINE/THREONINE-PROTEIN KINASE UNC-51-RELATED"/>
    <property type="match status" value="1"/>
</dbReference>
<evidence type="ECO:0000256" key="3">
    <source>
        <dbReference type="PROSITE-ProRule" id="PRU10141"/>
    </source>
</evidence>
<dbReference type="InterPro" id="IPR011009">
    <property type="entry name" value="Kinase-like_dom_sf"/>
</dbReference>
<reference evidence="6" key="1">
    <citation type="submission" date="2016-10" db="EMBL/GenBank/DDBJ databases">
        <authorList>
            <person name="Benchimol M."/>
            <person name="Almeida L.G."/>
            <person name="Vasconcelos A.T."/>
            <person name="Perreira-Neves A."/>
            <person name="Rosa I.A."/>
            <person name="Tasca T."/>
            <person name="Bogo M.R."/>
            <person name="de Souza W."/>
        </authorList>
    </citation>
    <scope>NUCLEOTIDE SEQUENCE [LARGE SCALE GENOMIC DNA]</scope>
    <source>
        <strain evidence="6">K</strain>
    </source>
</reference>